<feature type="compositionally biased region" description="Polar residues" evidence="1">
    <location>
        <begin position="417"/>
        <end position="436"/>
    </location>
</feature>
<feature type="compositionally biased region" description="Basic and acidic residues" evidence="1">
    <location>
        <begin position="262"/>
        <end position="274"/>
    </location>
</feature>
<sequence>MYGTMDPPPVPQAFTKPPLVTPSASPPPNRPFIPDQRRASGSIPPFQTQYRVSSTPKPGQSSSTRPTPDQKIDFDKERQASTLRLLDVWSQLAEKYTRRLDEDDIVDIVTGKVIKDNGILRNSRTLNFASNGHEKHGDGDDEAEEDEGVDDCGDADDDDELDAFADADEEDPILTIGGTLTVPPVTTHDPRDAADLQEFLRTEELRRDVIGSEPEDDPEEETFIPDDDGTDGYEETPGPELRSDMESTPADEDVVVNNEANLSRRDGAPSDRRFSARGAPGQGSDSEDELNFNLPDEVATSDDEIEIIEPPILRKPSSSKSRTVPSKSNGKKTRQVDSAKMQLQTPPLSRTSLQSTYSSTENFLTPPPHDAPTAANPSPEIPLAHSISQARFPTVSLDSPKTSSKSKGKDKSVDRSATSSKVLPKSTSVAPSSPMSTRKLIAEVVIERRTPFPSSMPSTQKRDKSVHPPASTHAKPKAKDAPTAKESDGSWKHSLGEDEHQDEIVVSPLRADVLQPRKPSGKAVNKAAQVSSSLTKPEHPADPLSYSSVSSSEDDDKDSAPVSPRKRKRSAAPPEIYTADYVHPRQPPKENMASSSKVQLQHLHDEISSVSEQTLRAKDARRTLQQRSPQKRRSMSRSRPHQSDEQSDSTMDSGSQQAYPYYYGHNPPPMHTSGPYPFPHAALYPPPPNAARPPVNRGFTPMPDPQTQYIVSQVMQHLSAMVTGQWNPGAMGHHTPPGPTPFTPSHHRMNPPEYAYSTPTHQHHPYPYPFRPEFSRATAPPETPEHELASSPSERSDTGYRKVLVNRSRSRGRRVSFQMERDDYRDKEGSEDEYEDSYSSPLKGKASSHHNPQDSRPSLASSKRRVSTPAPLPNRKGKGKAREDVADRESAEEDERPAIITLFSSDDELEERPPQSRGRSAARGQTPGPGNSDTQIKRVSTTTKKKKKKEKDKT</sequence>
<feature type="compositionally biased region" description="Polar residues" evidence="1">
    <location>
        <begin position="341"/>
        <end position="363"/>
    </location>
</feature>
<feature type="region of interest" description="Disordered" evidence="1">
    <location>
        <begin position="1"/>
        <end position="78"/>
    </location>
</feature>
<feature type="compositionally biased region" description="Basic and acidic residues" evidence="1">
    <location>
        <begin position="477"/>
        <end position="498"/>
    </location>
</feature>
<dbReference type="InterPro" id="IPR009072">
    <property type="entry name" value="Histone-fold"/>
</dbReference>
<proteinExistence type="predicted"/>
<reference evidence="2 3" key="1">
    <citation type="journal article" date="2019" name="Nat. Ecol. Evol.">
        <title>Megaphylogeny resolves global patterns of mushroom evolution.</title>
        <authorList>
            <person name="Varga T."/>
            <person name="Krizsan K."/>
            <person name="Foldi C."/>
            <person name="Dima B."/>
            <person name="Sanchez-Garcia M."/>
            <person name="Sanchez-Ramirez S."/>
            <person name="Szollosi G.J."/>
            <person name="Szarkandi J.G."/>
            <person name="Papp V."/>
            <person name="Albert L."/>
            <person name="Andreopoulos W."/>
            <person name="Angelini C."/>
            <person name="Antonin V."/>
            <person name="Barry K.W."/>
            <person name="Bougher N.L."/>
            <person name="Buchanan P."/>
            <person name="Buyck B."/>
            <person name="Bense V."/>
            <person name="Catcheside P."/>
            <person name="Chovatia M."/>
            <person name="Cooper J."/>
            <person name="Damon W."/>
            <person name="Desjardin D."/>
            <person name="Finy P."/>
            <person name="Geml J."/>
            <person name="Haridas S."/>
            <person name="Hughes K."/>
            <person name="Justo A."/>
            <person name="Karasinski D."/>
            <person name="Kautmanova I."/>
            <person name="Kiss B."/>
            <person name="Kocsube S."/>
            <person name="Kotiranta H."/>
            <person name="LaButti K.M."/>
            <person name="Lechner B.E."/>
            <person name="Liimatainen K."/>
            <person name="Lipzen A."/>
            <person name="Lukacs Z."/>
            <person name="Mihaltcheva S."/>
            <person name="Morgado L.N."/>
            <person name="Niskanen T."/>
            <person name="Noordeloos M.E."/>
            <person name="Ohm R.A."/>
            <person name="Ortiz-Santana B."/>
            <person name="Ovrebo C."/>
            <person name="Racz N."/>
            <person name="Riley R."/>
            <person name="Savchenko A."/>
            <person name="Shiryaev A."/>
            <person name="Soop K."/>
            <person name="Spirin V."/>
            <person name="Szebenyi C."/>
            <person name="Tomsovsky M."/>
            <person name="Tulloss R.E."/>
            <person name="Uehling J."/>
            <person name="Grigoriev I.V."/>
            <person name="Vagvolgyi C."/>
            <person name="Papp T."/>
            <person name="Martin F.M."/>
            <person name="Miettinen O."/>
            <person name="Hibbett D.S."/>
            <person name="Nagy L.G."/>
        </authorList>
    </citation>
    <scope>NUCLEOTIDE SEQUENCE [LARGE SCALE GENOMIC DNA]</scope>
    <source>
        <strain evidence="2 3">CBS 121175</strain>
    </source>
</reference>
<feature type="region of interest" description="Disordered" evidence="1">
    <location>
        <begin position="730"/>
        <end position="954"/>
    </location>
</feature>
<dbReference type="Proteomes" id="UP000307440">
    <property type="component" value="Unassembled WGS sequence"/>
</dbReference>
<dbReference type="STRING" id="230819.A0A5C3L4M2"/>
<feature type="compositionally biased region" description="Low complexity" evidence="1">
    <location>
        <begin position="308"/>
        <end position="328"/>
    </location>
</feature>
<dbReference type="EMBL" id="ML210159">
    <property type="protein sequence ID" value="TFK27974.1"/>
    <property type="molecule type" value="Genomic_DNA"/>
</dbReference>
<evidence type="ECO:0000256" key="1">
    <source>
        <dbReference type="SAM" id="MobiDB-lite"/>
    </source>
</evidence>
<feature type="compositionally biased region" description="Basic residues" evidence="1">
    <location>
        <begin position="629"/>
        <end position="640"/>
    </location>
</feature>
<feature type="compositionally biased region" description="Acidic residues" evidence="1">
    <location>
        <begin position="139"/>
        <end position="172"/>
    </location>
</feature>
<dbReference type="OrthoDB" id="2420608at2759"/>
<dbReference type="AlphaFoldDB" id="A0A5C3L4M2"/>
<dbReference type="Gene3D" id="1.10.20.10">
    <property type="entry name" value="Histone, subunit A"/>
    <property type="match status" value="1"/>
</dbReference>
<dbReference type="GO" id="GO:0046982">
    <property type="term" value="F:protein heterodimerization activity"/>
    <property type="evidence" value="ECO:0007669"/>
    <property type="project" value="InterPro"/>
</dbReference>
<feature type="compositionally biased region" description="Basic and acidic residues" evidence="1">
    <location>
        <begin position="68"/>
        <end position="78"/>
    </location>
</feature>
<evidence type="ECO:0000313" key="2">
    <source>
        <dbReference type="EMBL" id="TFK27974.1"/>
    </source>
</evidence>
<name>A0A5C3L4M2_COPMA</name>
<feature type="compositionally biased region" description="Polar residues" evidence="1">
    <location>
        <begin position="648"/>
        <end position="658"/>
    </location>
</feature>
<gene>
    <name evidence="2" type="ORF">FA15DRAFT_665723</name>
</gene>
<organism evidence="2 3">
    <name type="scientific">Coprinopsis marcescibilis</name>
    <name type="common">Agaric fungus</name>
    <name type="synonym">Psathyrella marcescibilis</name>
    <dbReference type="NCBI Taxonomy" id="230819"/>
    <lineage>
        <taxon>Eukaryota</taxon>
        <taxon>Fungi</taxon>
        <taxon>Dikarya</taxon>
        <taxon>Basidiomycota</taxon>
        <taxon>Agaricomycotina</taxon>
        <taxon>Agaricomycetes</taxon>
        <taxon>Agaricomycetidae</taxon>
        <taxon>Agaricales</taxon>
        <taxon>Agaricineae</taxon>
        <taxon>Psathyrellaceae</taxon>
        <taxon>Coprinopsis</taxon>
    </lineage>
</organism>
<feature type="compositionally biased region" description="Basic and acidic residues" evidence="1">
    <location>
        <begin position="188"/>
        <end position="210"/>
    </location>
</feature>
<feature type="compositionally biased region" description="Basic and acidic residues" evidence="1">
    <location>
        <begin position="819"/>
        <end position="828"/>
    </location>
</feature>
<protein>
    <submittedName>
        <fullName evidence="2">Uncharacterized protein</fullName>
    </submittedName>
</protein>
<keyword evidence="3" id="KW-1185">Reference proteome</keyword>
<evidence type="ECO:0000313" key="3">
    <source>
        <dbReference type="Proteomes" id="UP000307440"/>
    </source>
</evidence>
<dbReference type="GO" id="GO:0005634">
    <property type="term" value="C:nucleus"/>
    <property type="evidence" value="ECO:0007669"/>
    <property type="project" value="InterPro"/>
</dbReference>
<dbReference type="InterPro" id="IPR018465">
    <property type="entry name" value="Scm3/HJURP"/>
</dbReference>
<feature type="region of interest" description="Disordered" evidence="1">
    <location>
        <begin position="129"/>
        <end position="666"/>
    </location>
</feature>
<dbReference type="Pfam" id="PF10384">
    <property type="entry name" value="Scm3"/>
    <property type="match status" value="1"/>
</dbReference>
<dbReference type="GO" id="GO:0042393">
    <property type="term" value="F:histone binding"/>
    <property type="evidence" value="ECO:0007669"/>
    <property type="project" value="InterPro"/>
</dbReference>
<accession>A0A5C3L4M2</accession>
<feature type="compositionally biased region" description="Basic and acidic residues" evidence="1">
    <location>
        <begin position="880"/>
        <end position="889"/>
    </location>
</feature>
<feature type="compositionally biased region" description="Pro residues" evidence="1">
    <location>
        <begin position="1"/>
        <end position="11"/>
    </location>
</feature>
<feature type="compositionally biased region" description="Basic residues" evidence="1">
    <location>
        <begin position="943"/>
        <end position="954"/>
    </location>
</feature>
<feature type="compositionally biased region" description="Polar residues" evidence="1">
    <location>
        <begin position="45"/>
        <end position="67"/>
    </location>
</feature>
<feature type="compositionally biased region" description="Acidic residues" evidence="1">
    <location>
        <begin position="213"/>
        <end position="234"/>
    </location>
</feature>
<feature type="compositionally biased region" description="Basic and acidic residues" evidence="1">
    <location>
        <begin position="783"/>
        <end position="800"/>
    </location>
</feature>
<feature type="compositionally biased region" description="Low complexity" evidence="1">
    <location>
        <begin position="542"/>
        <end position="551"/>
    </location>
</feature>
<feature type="compositionally biased region" description="Polar residues" evidence="1">
    <location>
        <begin position="928"/>
        <end position="940"/>
    </location>
</feature>